<protein>
    <submittedName>
        <fullName evidence="7">Sulfate-binding protein</fullName>
    </submittedName>
</protein>
<dbReference type="PANTHER" id="PTHR30368:SF2">
    <property type="entry name" value="SULFATE-BINDING PROTEIN"/>
    <property type="match status" value="1"/>
</dbReference>
<dbReference type="Pfam" id="PF13531">
    <property type="entry name" value="SBP_bac_11"/>
    <property type="match status" value="1"/>
</dbReference>
<dbReference type="RefSeq" id="WP_223993561.1">
    <property type="nucleotide sequence ID" value="NZ_CAJZAG010000011.1"/>
</dbReference>
<name>A0ABN7ZF04_9BURK</name>
<comment type="similarity">
    <text evidence="2">Belongs to the prokaryotic sulfate-binding protein family.</text>
</comment>
<evidence type="ECO:0000313" key="8">
    <source>
        <dbReference type="Proteomes" id="UP000706525"/>
    </source>
</evidence>
<keyword evidence="5" id="KW-0574">Periplasm</keyword>
<reference evidence="7 8" key="1">
    <citation type="submission" date="2021-08" db="EMBL/GenBank/DDBJ databases">
        <authorList>
            <person name="Peeters C."/>
        </authorList>
    </citation>
    <scope>NUCLEOTIDE SEQUENCE [LARGE SCALE GENOMIC DNA]</scope>
    <source>
        <strain evidence="7 8">LMG 32289</strain>
    </source>
</reference>
<proteinExistence type="inferred from homology"/>
<dbReference type="NCBIfam" id="TIGR00971">
    <property type="entry name" value="3a0106s03"/>
    <property type="match status" value="1"/>
</dbReference>
<dbReference type="CDD" id="cd01005">
    <property type="entry name" value="PBP2_CysP"/>
    <property type="match status" value="1"/>
</dbReference>
<keyword evidence="4 6" id="KW-0732">Signal</keyword>
<dbReference type="NCBIfam" id="NF008022">
    <property type="entry name" value="PRK10752.1"/>
    <property type="match status" value="1"/>
</dbReference>
<dbReference type="Proteomes" id="UP000706525">
    <property type="component" value="Unassembled WGS sequence"/>
</dbReference>
<dbReference type="PANTHER" id="PTHR30368">
    <property type="entry name" value="SULFATE-BINDING PROTEIN"/>
    <property type="match status" value="1"/>
</dbReference>
<dbReference type="InterPro" id="IPR005669">
    <property type="entry name" value="Thiosulph/SO4-bd"/>
</dbReference>
<evidence type="ECO:0000256" key="4">
    <source>
        <dbReference type="ARBA" id="ARBA00022729"/>
    </source>
</evidence>
<accession>A0ABN7ZF04</accession>
<organism evidence="7 8">
    <name type="scientific">Cupriavidus pampae</name>
    <dbReference type="NCBI Taxonomy" id="659251"/>
    <lineage>
        <taxon>Bacteria</taxon>
        <taxon>Pseudomonadati</taxon>
        <taxon>Pseudomonadota</taxon>
        <taxon>Betaproteobacteria</taxon>
        <taxon>Burkholderiales</taxon>
        <taxon>Burkholderiaceae</taxon>
        <taxon>Cupriavidus</taxon>
    </lineage>
</organism>
<evidence type="ECO:0000256" key="1">
    <source>
        <dbReference type="ARBA" id="ARBA00004418"/>
    </source>
</evidence>
<dbReference type="EMBL" id="CAJZAG010000011">
    <property type="protein sequence ID" value="CAG9182667.1"/>
    <property type="molecule type" value="Genomic_DNA"/>
</dbReference>
<feature type="chain" id="PRO_5046098420" evidence="6">
    <location>
        <begin position="31"/>
        <end position="339"/>
    </location>
</feature>
<keyword evidence="3" id="KW-0813">Transport</keyword>
<dbReference type="SUPFAM" id="SSF53850">
    <property type="entry name" value="Periplasmic binding protein-like II"/>
    <property type="match status" value="1"/>
</dbReference>
<comment type="caution">
    <text evidence="7">The sequence shown here is derived from an EMBL/GenBank/DDBJ whole genome shotgun (WGS) entry which is preliminary data.</text>
</comment>
<comment type="subcellular location">
    <subcellularLocation>
        <location evidence="1">Periplasm</location>
    </subcellularLocation>
</comment>
<evidence type="ECO:0000256" key="2">
    <source>
        <dbReference type="ARBA" id="ARBA00006099"/>
    </source>
</evidence>
<evidence type="ECO:0000256" key="3">
    <source>
        <dbReference type="ARBA" id="ARBA00022448"/>
    </source>
</evidence>
<feature type="signal peptide" evidence="6">
    <location>
        <begin position="1"/>
        <end position="30"/>
    </location>
</feature>
<keyword evidence="8" id="KW-1185">Reference proteome</keyword>
<evidence type="ECO:0000256" key="6">
    <source>
        <dbReference type="SAM" id="SignalP"/>
    </source>
</evidence>
<dbReference type="NCBIfam" id="NF008106">
    <property type="entry name" value="PRK10852.1"/>
    <property type="match status" value="1"/>
</dbReference>
<evidence type="ECO:0000313" key="7">
    <source>
        <dbReference type="EMBL" id="CAG9182667.1"/>
    </source>
</evidence>
<evidence type="ECO:0000256" key="5">
    <source>
        <dbReference type="ARBA" id="ARBA00022764"/>
    </source>
</evidence>
<dbReference type="Gene3D" id="3.40.190.10">
    <property type="entry name" value="Periplasmic binding protein-like II"/>
    <property type="match status" value="2"/>
</dbReference>
<gene>
    <name evidence="7" type="primary">sbp_2</name>
    <name evidence="7" type="ORF">LMG32289_05157</name>
</gene>
<sequence>MSALEFLGSRSLRNLLVAASLSGLSFAALADTTILNAAYDVTRELYKEVNPGFVAQWKKDTGETITVNQSHGGSSKQARSVADGLEADVVTMNQETDIDLLVQRGIIAKDWKTRLPNNASPYFSTIVFLVRKGNPKKILDWDDLGRAGVQVVVPNPKTSGNGRYTYLAAWGAMIRKGGTEAQAREAVTKLFRNVPVLDTGGRGATTTFTQRQIGDVLATFESEVHQIRKELGDNFEVVYPSQSIIAEAPVAVVDKVVDKRGTRKQATAYLQYLWSEPGQEVIAKQFNRPRSATALKAHADLFKPIKLFSINEVFGSWAQAQARHFNDGGEFDQLYQARK</sequence>